<evidence type="ECO:0000256" key="3">
    <source>
        <dbReference type="ARBA" id="ARBA00023163"/>
    </source>
</evidence>
<dbReference type="InterPro" id="IPR014757">
    <property type="entry name" value="Tscrpt_reg_IclR_C"/>
</dbReference>
<dbReference type="PROSITE" id="PS51078">
    <property type="entry name" value="ICLR_ED"/>
    <property type="match status" value="1"/>
</dbReference>
<dbReference type="GO" id="GO:0003700">
    <property type="term" value="F:DNA-binding transcription factor activity"/>
    <property type="evidence" value="ECO:0007669"/>
    <property type="project" value="TreeGrafter"/>
</dbReference>
<evidence type="ECO:0000256" key="1">
    <source>
        <dbReference type="ARBA" id="ARBA00023015"/>
    </source>
</evidence>
<dbReference type="RefSeq" id="WP_281350093.1">
    <property type="nucleotide sequence ID" value="NZ_CABPSB010000011.1"/>
</dbReference>
<proteinExistence type="predicted"/>
<protein>
    <submittedName>
        <fullName evidence="6">IclR family transcriptional regulator</fullName>
    </submittedName>
</protein>
<keyword evidence="2" id="KW-0238">DNA-binding</keyword>
<dbReference type="InterPro" id="IPR005471">
    <property type="entry name" value="Tscrpt_reg_IclR_N"/>
</dbReference>
<dbReference type="InterPro" id="IPR029016">
    <property type="entry name" value="GAF-like_dom_sf"/>
</dbReference>
<dbReference type="SUPFAM" id="SSF55781">
    <property type="entry name" value="GAF domain-like"/>
    <property type="match status" value="1"/>
</dbReference>
<keyword evidence="3" id="KW-0804">Transcription</keyword>
<keyword evidence="1" id="KW-0805">Transcription regulation</keyword>
<keyword evidence="7" id="KW-1185">Reference proteome</keyword>
<dbReference type="Pfam" id="PF09339">
    <property type="entry name" value="HTH_IclR"/>
    <property type="match status" value="1"/>
</dbReference>
<evidence type="ECO:0000313" key="7">
    <source>
        <dbReference type="Proteomes" id="UP000406256"/>
    </source>
</evidence>
<organism evidence="6 7">
    <name type="scientific">Pandoraea anhela</name>
    <dbReference type="NCBI Taxonomy" id="2508295"/>
    <lineage>
        <taxon>Bacteria</taxon>
        <taxon>Pseudomonadati</taxon>
        <taxon>Pseudomonadota</taxon>
        <taxon>Betaproteobacteria</taxon>
        <taxon>Burkholderiales</taxon>
        <taxon>Burkholderiaceae</taxon>
        <taxon>Pandoraea</taxon>
    </lineage>
</organism>
<dbReference type="PROSITE" id="PS51077">
    <property type="entry name" value="HTH_ICLR"/>
    <property type="match status" value="1"/>
</dbReference>
<dbReference type="Proteomes" id="UP000406256">
    <property type="component" value="Unassembled WGS sequence"/>
</dbReference>
<dbReference type="Pfam" id="PF01614">
    <property type="entry name" value="IclR_C"/>
    <property type="match status" value="1"/>
</dbReference>
<dbReference type="InterPro" id="IPR036388">
    <property type="entry name" value="WH-like_DNA-bd_sf"/>
</dbReference>
<dbReference type="PANTHER" id="PTHR30136">
    <property type="entry name" value="HELIX-TURN-HELIX TRANSCRIPTIONAL REGULATOR, ICLR FAMILY"/>
    <property type="match status" value="1"/>
</dbReference>
<gene>
    <name evidence="6" type="ORF">PAN31108_03252</name>
</gene>
<dbReference type="GO" id="GO:0003677">
    <property type="term" value="F:DNA binding"/>
    <property type="evidence" value="ECO:0007669"/>
    <property type="project" value="UniProtKB-KW"/>
</dbReference>
<dbReference type="Gene3D" id="3.30.450.40">
    <property type="match status" value="1"/>
</dbReference>
<feature type="domain" description="HTH iclR-type" evidence="4">
    <location>
        <begin position="1"/>
        <end position="60"/>
    </location>
</feature>
<evidence type="ECO:0000259" key="4">
    <source>
        <dbReference type="PROSITE" id="PS51077"/>
    </source>
</evidence>
<dbReference type="SUPFAM" id="SSF46785">
    <property type="entry name" value="Winged helix' DNA-binding domain"/>
    <property type="match status" value="1"/>
</dbReference>
<name>A0A5E4WHY5_9BURK</name>
<reference evidence="6 7" key="1">
    <citation type="submission" date="2019-08" db="EMBL/GenBank/DDBJ databases">
        <authorList>
            <person name="Peeters C."/>
        </authorList>
    </citation>
    <scope>NUCLEOTIDE SEQUENCE [LARGE SCALE GENOMIC DNA]</scope>
    <source>
        <strain evidence="6 7">LMG 31108</strain>
    </source>
</reference>
<sequence>MDRALVVLDLIASEASPVSLDELASRVGLHRSIVYRLVRSLENAGFVSRDPVQGGYTYGPALFSIGVKITSRFDIRGLFRPVMEEIVQRFGETASLHVRSGDQRVCVDVVEGVHAIRRVVPVGETLPIYAGETGRALLSMLPDAEVCAYIDAAAKAGTDAKALQRDIATIRKHGHIVGIGMRTPDVGTLSIPLRGPGALAAALTISGPASRWNVAVMEAAITEVLRIIEPAQRSLRG</sequence>
<evidence type="ECO:0000256" key="2">
    <source>
        <dbReference type="ARBA" id="ARBA00023125"/>
    </source>
</evidence>
<accession>A0A5E4WHY5</accession>
<dbReference type="GO" id="GO:0045892">
    <property type="term" value="P:negative regulation of DNA-templated transcription"/>
    <property type="evidence" value="ECO:0007669"/>
    <property type="project" value="TreeGrafter"/>
</dbReference>
<evidence type="ECO:0000313" key="6">
    <source>
        <dbReference type="EMBL" id="VVE23449.1"/>
    </source>
</evidence>
<feature type="domain" description="IclR-ED" evidence="5">
    <location>
        <begin position="61"/>
        <end position="237"/>
    </location>
</feature>
<dbReference type="AlphaFoldDB" id="A0A5E4WHY5"/>
<dbReference type="InterPro" id="IPR036390">
    <property type="entry name" value="WH_DNA-bd_sf"/>
</dbReference>
<dbReference type="SMART" id="SM00346">
    <property type="entry name" value="HTH_ICLR"/>
    <property type="match status" value="1"/>
</dbReference>
<dbReference type="FunFam" id="1.10.10.10:FF:000056">
    <property type="entry name" value="IclR family transcriptional regulator"/>
    <property type="match status" value="1"/>
</dbReference>
<dbReference type="Gene3D" id="1.10.10.10">
    <property type="entry name" value="Winged helix-like DNA-binding domain superfamily/Winged helix DNA-binding domain"/>
    <property type="match status" value="1"/>
</dbReference>
<dbReference type="PANTHER" id="PTHR30136:SF35">
    <property type="entry name" value="HTH-TYPE TRANSCRIPTIONAL REGULATOR RV1719"/>
    <property type="match status" value="1"/>
</dbReference>
<evidence type="ECO:0000259" key="5">
    <source>
        <dbReference type="PROSITE" id="PS51078"/>
    </source>
</evidence>
<dbReference type="InterPro" id="IPR050707">
    <property type="entry name" value="HTH_MetabolicPath_Reg"/>
</dbReference>
<dbReference type="EMBL" id="CABPSB010000011">
    <property type="protein sequence ID" value="VVE23449.1"/>
    <property type="molecule type" value="Genomic_DNA"/>
</dbReference>